<proteinExistence type="predicted"/>
<dbReference type="GO" id="GO:0016491">
    <property type="term" value="F:oxidoreductase activity"/>
    <property type="evidence" value="ECO:0007669"/>
    <property type="project" value="UniProtKB-ARBA"/>
</dbReference>
<dbReference type="PANTHER" id="PTHR43687">
    <property type="entry name" value="ADENYLYLSULFATE REDUCTASE, BETA SUBUNIT"/>
    <property type="match status" value="1"/>
</dbReference>
<dbReference type="AlphaFoldDB" id="A0A284VTK3"/>
<dbReference type="PROSITE" id="PS51379">
    <property type="entry name" value="4FE4S_FER_2"/>
    <property type="match status" value="2"/>
</dbReference>
<reference evidence="7" key="1">
    <citation type="submission" date="2017-06" db="EMBL/GenBank/DDBJ databases">
        <authorList>
            <person name="Cremers G."/>
        </authorList>
    </citation>
    <scope>NUCLEOTIDE SEQUENCE [LARGE SCALE GENOMIC DNA]</scope>
</reference>
<protein>
    <recommendedName>
        <fullName evidence="5">4Fe-4S ferredoxin-type domain-containing protein</fullName>
    </recommendedName>
</protein>
<feature type="domain" description="4Fe-4S ferredoxin-type" evidence="5">
    <location>
        <begin position="38"/>
        <end position="67"/>
    </location>
</feature>
<evidence type="ECO:0000256" key="2">
    <source>
        <dbReference type="ARBA" id="ARBA00022723"/>
    </source>
</evidence>
<keyword evidence="1" id="KW-0004">4Fe-4S</keyword>
<dbReference type="GO" id="GO:0051539">
    <property type="term" value="F:4 iron, 4 sulfur cluster binding"/>
    <property type="evidence" value="ECO:0007669"/>
    <property type="project" value="UniProtKB-KW"/>
</dbReference>
<sequence>MIEIFVDSEKCTGCGECIRVCPKGPRIYRIIGKNGRETVEVVDKSFCIGCTTCVMACKPKAIRLERGW</sequence>
<evidence type="ECO:0000313" key="6">
    <source>
        <dbReference type="EMBL" id="SNQ62539.1"/>
    </source>
</evidence>
<dbReference type="RefSeq" id="WP_257000099.1">
    <property type="nucleotide sequence ID" value="NZ_FZMP01000227.1"/>
</dbReference>
<keyword evidence="3" id="KW-0408">Iron</keyword>
<gene>
    <name evidence="6" type="ORF">MNV_780007</name>
</gene>
<dbReference type="InterPro" id="IPR017900">
    <property type="entry name" value="4Fe4S_Fe_S_CS"/>
</dbReference>
<keyword evidence="7" id="KW-1185">Reference proteome</keyword>
<dbReference type="SUPFAM" id="SSF54862">
    <property type="entry name" value="4Fe-4S ferredoxins"/>
    <property type="match status" value="1"/>
</dbReference>
<dbReference type="InterPro" id="IPR050572">
    <property type="entry name" value="Fe-S_Ferredoxin"/>
</dbReference>
<feature type="domain" description="4Fe-4S ferredoxin-type" evidence="5">
    <location>
        <begin position="2"/>
        <end position="33"/>
    </location>
</feature>
<keyword evidence="2" id="KW-0479">Metal-binding</keyword>
<dbReference type="EMBL" id="FZMP01000227">
    <property type="protein sequence ID" value="SNQ62539.1"/>
    <property type="molecule type" value="Genomic_DNA"/>
</dbReference>
<dbReference type="InterPro" id="IPR017896">
    <property type="entry name" value="4Fe4S_Fe-S-bd"/>
</dbReference>
<dbReference type="PANTHER" id="PTHR43687:SF4">
    <property type="entry name" value="BLR5484 PROTEIN"/>
    <property type="match status" value="1"/>
</dbReference>
<organism evidence="6 7">
    <name type="scientific">Candidatus Methanoperedens nitratireducens</name>
    <dbReference type="NCBI Taxonomy" id="1392998"/>
    <lineage>
        <taxon>Archaea</taxon>
        <taxon>Methanobacteriati</taxon>
        <taxon>Methanobacteriota</taxon>
        <taxon>Stenosarchaea group</taxon>
        <taxon>Methanomicrobia</taxon>
        <taxon>Methanosarcinales</taxon>
        <taxon>ANME-2 cluster</taxon>
        <taxon>Candidatus Methanoperedentaceae</taxon>
        <taxon>Candidatus Methanoperedens</taxon>
    </lineage>
</organism>
<evidence type="ECO:0000256" key="1">
    <source>
        <dbReference type="ARBA" id="ARBA00022485"/>
    </source>
</evidence>
<dbReference type="GO" id="GO:0046872">
    <property type="term" value="F:metal ion binding"/>
    <property type="evidence" value="ECO:0007669"/>
    <property type="project" value="UniProtKB-KW"/>
</dbReference>
<evidence type="ECO:0000256" key="4">
    <source>
        <dbReference type="ARBA" id="ARBA00023014"/>
    </source>
</evidence>
<evidence type="ECO:0000256" key="3">
    <source>
        <dbReference type="ARBA" id="ARBA00023004"/>
    </source>
</evidence>
<keyword evidence="4" id="KW-0411">Iron-sulfur</keyword>
<evidence type="ECO:0000313" key="7">
    <source>
        <dbReference type="Proteomes" id="UP000218615"/>
    </source>
</evidence>
<dbReference type="Gene3D" id="3.30.70.20">
    <property type="match status" value="2"/>
</dbReference>
<name>A0A284VTK3_9EURY</name>
<accession>A0A284VTK3</accession>
<dbReference type="Proteomes" id="UP000218615">
    <property type="component" value="Unassembled WGS sequence"/>
</dbReference>
<evidence type="ECO:0000259" key="5">
    <source>
        <dbReference type="PROSITE" id="PS51379"/>
    </source>
</evidence>
<dbReference type="Pfam" id="PF13237">
    <property type="entry name" value="Fer4_10"/>
    <property type="match status" value="1"/>
</dbReference>
<dbReference type="PROSITE" id="PS00198">
    <property type="entry name" value="4FE4S_FER_1"/>
    <property type="match status" value="1"/>
</dbReference>